<keyword evidence="5" id="KW-0349">Heme</keyword>
<dbReference type="EMBL" id="CAJPEX010006454">
    <property type="protein sequence ID" value="CAG0924080.1"/>
    <property type="molecule type" value="Genomic_DNA"/>
</dbReference>
<evidence type="ECO:0000256" key="2">
    <source>
        <dbReference type="ARBA" id="ARBA00022525"/>
    </source>
</evidence>
<proteinExistence type="predicted"/>
<dbReference type="Pfam" id="PF03098">
    <property type="entry name" value="An_peroxidase"/>
    <property type="match status" value="1"/>
</dbReference>
<dbReference type="Gene3D" id="1.10.640.10">
    <property type="entry name" value="Haem peroxidase domain superfamily, animal type"/>
    <property type="match status" value="1"/>
</dbReference>
<dbReference type="InterPro" id="IPR019791">
    <property type="entry name" value="Haem_peroxidase_animal"/>
</dbReference>
<dbReference type="OrthoDB" id="823504at2759"/>
<dbReference type="GO" id="GO:0006979">
    <property type="term" value="P:response to oxidative stress"/>
    <property type="evidence" value="ECO:0007669"/>
    <property type="project" value="InterPro"/>
</dbReference>
<dbReference type="SUPFAM" id="SSF48113">
    <property type="entry name" value="Heme-dependent peroxidases"/>
    <property type="match status" value="1"/>
</dbReference>
<dbReference type="InterPro" id="IPR010255">
    <property type="entry name" value="Haem_peroxidase_sf"/>
</dbReference>
<reference evidence="6" key="1">
    <citation type="submission" date="2020-11" db="EMBL/GenBank/DDBJ databases">
        <authorList>
            <person name="Tran Van P."/>
        </authorList>
    </citation>
    <scope>NUCLEOTIDE SEQUENCE</scope>
</reference>
<dbReference type="GO" id="GO:0004601">
    <property type="term" value="F:peroxidase activity"/>
    <property type="evidence" value="ECO:0007669"/>
    <property type="project" value="UniProtKB-KW"/>
</dbReference>
<dbReference type="PANTHER" id="PTHR11475">
    <property type="entry name" value="OXIDASE/PEROXIDASE"/>
    <property type="match status" value="1"/>
</dbReference>
<evidence type="ECO:0000313" key="7">
    <source>
        <dbReference type="Proteomes" id="UP000678499"/>
    </source>
</evidence>
<dbReference type="GO" id="GO:0046872">
    <property type="term" value="F:metal ion binding"/>
    <property type="evidence" value="ECO:0007669"/>
    <property type="project" value="UniProtKB-KW"/>
</dbReference>
<name>A0A7R9C0J1_9CRUS</name>
<feature type="binding site" description="axial binding residue" evidence="5">
    <location>
        <position position="63"/>
    </location>
    <ligand>
        <name>heme b</name>
        <dbReference type="ChEBI" id="CHEBI:60344"/>
    </ligand>
    <ligandPart>
        <name>Fe</name>
        <dbReference type="ChEBI" id="CHEBI:18248"/>
    </ligandPart>
</feature>
<keyword evidence="2" id="KW-0964">Secreted</keyword>
<keyword evidence="7" id="KW-1185">Reference proteome</keyword>
<organism evidence="6">
    <name type="scientific">Notodromas monacha</name>
    <dbReference type="NCBI Taxonomy" id="399045"/>
    <lineage>
        <taxon>Eukaryota</taxon>
        <taxon>Metazoa</taxon>
        <taxon>Ecdysozoa</taxon>
        <taxon>Arthropoda</taxon>
        <taxon>Crustacea</taxon>
        <taxon>Oligostraca</taxon>
        <taxon>Ostracoda</taxon>
        <taxon>Podocopa</taxon>
        <taxon>Podocopida</taxon>
        <taxon>Cypridocopina</taxon>
        <taxon>Cypridoidea</taxon>
        <taxon>Cyprididae</taxon>
        <taxon>Notodromas</taxon>
    </lineage>
</organism>
<dbReference type="Proteomes" id="UP000678499">
    <property type="component" value="Unassembled WGS sequence"/>
</dbReference>
<keyword evidence="3" id="KW-0560">Oxidoreductase</keyword>
<sequence>MEDTCWQLHQEVYEYIPTIFGADIIQKYNLDVKPGGNYSCYYNKEVNPTASNEFSAAAFRFGHSQVPDFFLLFDDLELADELVGVHKTFMKPGPLIYDGKRLFDDLELADELVGVHKTFMKPGPLIYDGKRFTKFVRGLMLQPAQQVDNFVSNALTTQLLRGPNGAFGGDLIAINIQRGRDHGLPPYIDMLEACGLPKPKGFADLEPLMGPVKVNALSRIYADAADIDLYVGGLFENASKDSVFGPTFACIIGDQFQRSRAGDRFFYDNAPGGMCGANSTGNPAPFTQNAYRRQVQALQRQRYTREIAHDLDSSLDLDESWEDNFQLENSQE</sequence>
<dbReference type="GO" id="GO:0005576">
    <property type="term" value="C:extracellular region"/>
    <property type="evidence" value="ECO:0007669"/>
    <property type="project" value="UniProtKB-SubCell"/>
</dbReference>
<evidence type="ECO:0000256" key="5">
    <source>
        <dbReference type="PIRSR" id="PIRSR619791-2"/>
    </source>
</evidence>
<dbReference type="AlphaFoldDB" id="A0A7R9C0J1"/>
<keyword evidence="3" id="KW-0575">Peroxidase</keyword>
<evidence type="ECO:0000256" key="3">
    <source>
        <dbReference type="ARBA" id="ARBA00022559"/>
    </source>
</evidence>
<evidence type="ECO:0000256" key="4">
    <source>
        <dbReference type="ARBA" id="ARBA00023180"/>
    </source>
</evidence>
<dbReference type="PANTHER" id="PTHR11475:SF4">
    <property type="entry name" value="CHORION PEROXIDASE"/>
    <property type="match status" value="1"/>
</dbReference>
<keyword evidence="4" id="KW-0325">Glycoprotein</keyword>
<keyword evidence="5" id="KW-0408">Iron</keyword>
<comment type="subcellular location">
    <subcellularLocation>
        <location evidence="1">Secreted</location>
    </subcellularLocation>
</comment>
<gene>
    <name evidence="6" type="ORF">NMOB1V02_LOCUS11536</name>
</gene>
<evidence type="ECO:0000313" key="6">
    <source>
        <dbReference type="EMBL" id="CAD7283928.1"/>
    </source>
</evidence>
<keyword evidence="5" id="KW-0479">Metal-binding</keyword>
<dbReference type="GO" id="GO:0020037">
    <property type="term" value="F:heme binding"/>
    <property type="evidence" value="ECO:0007669"/>
    <property type="project" value="InterPro"/>
</dbReference>
<accession>A0A7R9C0J1</accession>
<evidence type="ECO:0000256" key="1">
    <source>
        <dbReference type="ARBA" id="ARBA00004613"/>
    </source>
</evidence>
<protein>
    <submittedName>
        <fullName evidence="6">Uncharacterized protein</fullName>
    </submittedName>
</protein>
<dbReference type="EMBL" id="OA888491">
    <property type="protein sequence ID" value="CAD7283928.1"/>
    <property type="molecule type" value="Genomic_DNA"/>
</dbReference>
<dbReference type="PROSITE" id="PS50292">
    <property type="entry name" value="PEROXIDASE_3"/>
    <property type="match status" value="1"/>
</dbReference>
<dbReference type="InterPro" id="IPR037120">
    <property type="entry name" value="Haem_peroxidase_sf_animal"/>
</dbReference>